<dbReference type="EMBL" id="JBJUVG010000003">
    <property type="protein sequence ID" value="MFM9413406.1"/>
    <property type="molecule type" value="Genomic_DNA"/>
</dbReference>
<feature type="compositionally biased region" description="Low complexity" evidence="1">
    <location>
        <begin position="93"/>
        <end position="123"/>
    </location>
</feature>
<dbReference type="Proteomes" id="UP001631949">
    <property type="component" value="Unassembled WGS sequence"/>
</dbReference>
<evidence type="ECO:0000313" key="3">
    <source>
        <dbReference type="EMBL" id="MFM9413406.1"/>
    </source>
</evidence>
<sequence>MKLKNVLIALAIAVVVGLALGSIIAYTSGALFGPKDPLVTTSSSDVETSLVNASELEDQQKKEDRAKAEKALSDAEKESKKADQTSSEKKTKTQSTESATTQAQSQQAANTQAAAPQQQQQTQTGGGSATINVQGADLNMRAAADPSATIVGSVSNGTQVTVLDRANGMVHIQTGDGRQAWVAQDYVNG</sequence>
<name>A0ABW9GXT3_9FIRM</name>
<dbReference type="PROSITE" id="PS51781">
    <property type="entry name" value="SH3B"/>
    <property type="match status" value="1"/>
</dbReference>
<feature type="region of interest" description="Disordered" evidence="1">
    <location>
        <begin position="51"/>
        <end position="131"/>
    </location>
</feature>
<accession>A0ABW9GXT3</accession>
<evidence type="ECO:0000259" key="2">
    <source>
        <dbReference type="PROSITE" id="PS51781"/>
    </source>
</evidence>
<feature type="compositionally biased region" description="Basic and acidic residues" evidence="1">
    <location>
        <begin position="58"/>
        <end position="91"/>
    </location>
</feature>
<organism evidence="3 4">
    <name type="scientific">Peptococcus simiae</name>
    <dbReference type="NCBI Taxonomy" id="1643805"/>
    <lineage>
        <taxon>Bacteria</taxon>
        <taxon>Bacillati</taxon>
        <taxon>Bacillota</taxon>
        <taxon>Clostridia</taxon>
        <taxon>Eubacteriales</taxon>
        <taxon>Peptococcaceae</taxon>
        <taxon>Peptococcus</taxon>
    </lineage>
</organism>
<proteinExistence type="predicted"/>
<feature type="domain" description="SH3b" evidence="2">
    <location>
        <begin position="126"/>
        <end position="189"/>
    </location>
</feature>
<dbReference type="SMART" id="SM00287">
    <property type="entry name" value="SH3b"/>
    <property type="match status" value="1"/>
</dbReference>
<evidence type="ECO:0000256" key="1">
    <source>
        <dbReference type="SAM" id="MobiDB-lite"/>
    </source>
</evidence>
<evidence type="ECO:0000313" key="4">
    <source>
        <dbReference type="Proteomes" id="UP001631949"/>
    </source>
</evidence>
<gene>
    <name evidence="3" type="ORF">ACKQTC_03395</name>
</gene>
<dbReference type="Gene3D" id="2.30.30.40">
    <property type="entry name" value="SH3 Domains"/>
    <property type="match status" value="1"/>
</dbReference>
<dbReference type="Pfam" id="PF08239">
    <property type="entry name" value="SH3_3"/>
    <property type="match status" value="1"/>
</dbReference>
<reference evidence="3 4" key="1">
    <citation type="journal article" date="2016" name="Int. J. Syst. Evol. Microbiol.">
        <title>Peptococcus simiae sp. nov., isolated from rhesus macaque faeces and emended description of the genus Peptococcus.</title>
        <authorList>
            <person name="Shkoporov A.N."/>
            <person name="Efimov B.A."/>
            <person name="Kondova I."/>
            <person name="Ouwerling B."/>
            <person name="Chaplin A.V."/>
            <person name="Shcherbakova V.A."/>
            <person name="Langermans J.A.M."/>
        </authorList>
    </citation>
    <scope>NUCLEOTIDE SEQUENCE [LARGE SCALE GENOMIC DNA]</scope>
    <source>
        <strain evidence="3 4">M108</strain>
    </source>
</reference>
<protein>
    <submittedName>
        <fullName evidence="3">SH3 domain-containing protein</fullName>
    </submittedName>
</protein>
<dbReference type="RefSeq" id="WP_408977022.1">
    <property type="nucleotide sequence ID" value="NZ_JBJUVG010000003.1"/>
</dbReference>
<comment type="caution">
    <text evidence="3">The sequence shown here is derived from an EMBL/GenBank/DDBJ whole genome shotgun (WGS) entry which is preliminary data.</text>
</comment>
<dbReference type="InterPro" id="IPR003646">
    <property type="entry name" value="SH3-like_bac-type"/>
</dbReference>
<keyword evidence="4" id="KW-1185">Reference proteome</keyword>